<feature type="region of interest" description="Disordered" evidence="4">
    <location>
        <begin position="32"/>
        <end position="65"/>
    </location>
</feature>
<dbReference type="EMBL" id="JBEDNW010000001">
    <property type="protein sequence ID" value="MEZ3165896.1"/>
    <property type="molecule type" value="Genomic_DNA"/>
</dbReference>
<comment type="similarity">
    <text evidence="1">Belongs to the bacterial solute-binding protein 5 family.</text>
</comment>
<keyword evidence="9" id="KW-1185">Reference proteome</keyword>
<evidence type="ECO:0000256" key="1">
    <source>
        <dbReference type="ARBA" id="ARBA00005695"/>
    </source>
</evidence>
<dbReference type="Proteomes" id="UP001501425">
    <property type="component" value="Unassembled WGS sequence"/>
</dbReference>
<evidence type="ECO:0000259" key="5">
    <source>
        <dbReference type="Pfam" id="PF00496"/>
    </source>
</evidence>
<evidence type="ECO:0000256" key="2">
    <source>
        <dbReference type="ARBA" id="ARBA00022448"/>
    </source>
</evidence>
<dbReference type="Gene3D" id="3.40.190.10">
    <property type="entry name" value="Periplasmic binding protein-like II"/>
    <property type="match status" value="1"/>
</dbReference>
<dbReference type="PROSITE" id="PS51318">
    <property type="entry name" value="TAT"/>
    <property type="match status" value="1"/>
</dbReference>
<reference evidence="6" key="2">
    <citation type="submission" date="2023-12" db="EMBL/GenBank/DDBJ databases">
        <authorList>
            <person name="Sun Q."/>
            <person name="Inoue M."/>
        </authorList>
    </citation>
    <scope>NUCLEOTIDE SEQUENCE</scope>
    <source>
        <strain evidence="6">JCM 14265</strain>
    </source>
</reference>
<dbReference type="Gene3D" id="3.10.105.10">
    <property type="entry name" value="Dipeptide-binding Protein, Domain 3"/>
    <property type="match status" value="1"/>
</dbReference>
<feature type="compositionally biased region" description="Gly residues" evidence="4">
    <location>
        <begin position="32"/>
        <end position="62"/>
    </location>
</feature>
<accession>A0AAV3SMV7</accession>
<evidence type="ECO:0000256" key="3">
    <source>
        <dbReference type="ARBA" id="ARBA00022729"/>
    </source>
</evidence>
<evidence type="ECO:0000313" key="8">
    <source>
        <dbReference type="Proteomes" id="UP001501425"/>
    </source>
</evidence>
<sequence length="601" mass="65396">MANPNDDYSDIVSRRQFVATAGASGAAALAGCAGGDDGGGGGSGSGSNGGDGSDGSDGGDGSGVIDTALVGATNNGVPSNLHVNPMGTQNYDWIAGNHIFERFAAYNFSTKEFELAGLDEWSFEETAVTLTLRDDLTWDTGDDVTASDVIRQFRLMEKTGSALWDYVESVEQGGDDKTVVLNLAEPTNPEIIKHTLANGDLRIHAYGPVYEEFVDQDASAVQEFKWEEDIHGNGPFNFEEKRDQGWTLTRNESFHSADNVNFSTYELLTRTDNTALQQGLLGGELDVVTSLFTPPTTVANFPDRVEEVQLPAKWGYGALFNHNDEHFGKREVRQAVAHVINRQQVAENAGPRTKDPAPKVTGIAPADQETRLGDRFDSFESYGMDASQTEEAASLLREAGYSKSDGKWRDGDGNALGGEYLTPAGWTDWTTATNTVVDQLNSFGFDFDINSLPIGDFFSRYIESNFTMGALYWLPGGARSSFPYFPLRWQMKIPDISGGHGFTEGEKTVPAMDGSGEMTIDPLEEIKTVATTQDEAAARETIQRVAWHHNQNIPVLSLVGKVDQSWLTDADWDVVGPDDPARGVKWPSHWLPKQGKLSATE</sequence>
<protein>
    <submittedName>
        <fullName evidence="6">ABC transporter substrate-binding protein</fullName>
    </submittedName>
</protein>
<reference evidence="7 9" key="3">
    <citation type="submission" date="2024-06" db="EMBL/GenBank/DDBJ databases">
        <title>Halorubrum miltondacostae sp. nov., a potential PHA producer isolated from an inland solar saltern in Rio Maior, Portugal.</title>
        <authorList>
            <person name="Albuquerque L."/>
            <person name="Viver T."/>
            <person name="Barroso C."/>
            <person name="Claudino R."/>
            <person name="Galvan M."/>
            <person name="Simoes G."/>
            <person name="Lobo Da Cunha A."/>
            <person name="Egas C."/>
        </authorList>
    </citation>
    <scope>NUCLEOTIDE SEQUENCE [LARGE SCALE GENOMIC DNA]</scope>
    <source>
        <strain evidence="7 9">DSM 18646</strain>
    </source>
</reference>
<dbReference type="RefSeq" id="WP_343776170.1">
    <property type="nucleotide sequence ID" value="NZ_BAAADQ010000001.1"/>
</dbReference>
<evidence type="ECO:0000313" key="7">
    <source>
        <dbReference type="EMBL" id="MEZ3165896.1"/>
    </source>
</evidence>
<dbReference type="PANTHER" id="PTHR30290:SF9">
    <property type="entry name" value="OLIGOPEPTIDE-BINDING PROTEIN APPA"/>
    <property type="match status" value="1"/>
</dbReference>
<reference evidence="6" key="1">
    <citation type="journal article" date="2014" name="Int. J. Syst. Evol. Microbiol.">
        <title>Complete genome sequence of Corynebacterium casei LMG S-19264T (=DSM 44701T), isolated from a smear-ripened cheese.</title>
        <authorList>
            <consortium name="US DOE Joint Genome Institute (JGI-PGF)"/>
            <person name="Walter F."/>
            <person name="Albersmeier A."/>
            <person name="Kalinowski J."/>
            <person name="Ruckert C."/>
        </authorList>
    </citation>
    <scope>NUCLEOTIDE SEQUENCE</scope>
    <source>
        <strain evidence="6">JCM 14265</strain>
    </source>
</reference>
<dbReference type="AlphaFoldDB" id="A0AAV3SMV7"/>
<dbReference type="Pfam" id="PF00496">
    <property type="entry name" value="SBP_bac_5"/>
    <property type="match status" value="1"/>
</dbReference>
<keyword evidence="2" id="KW-0813">Transport</keyword>
<dbReference type="EMBL" id="BAAADQ010000001">
    <property type="protein sequence ID" value="GAA0532394.1"/>
    <property type="molecule type" value="Genomic_DNA"/>
</dbReference>
<keyword evidence="3" id="KW-0732">Signal</keyword>
<dbReference type="SUPFAM" id="SSF53850">
    <property type="entry name" value="Periplasmic binding protein-like II"/>
    <property type="match status" value="1"/>
</dbReference>
<gene>
    <name evidence="7" type="ORF">ABNG02_00980</name>
    <name evidence="6" type="ORF">GCM10008994_03900</name>
</gene>
<comment type="caution">
    <text evidence="6">The sequence shown here is derived from an EMBL/GenBank/DDBJ whole genome shotgun (WGS) entry which is preliminary data.</text>
</comment>
<dbReference type="InterPro" id="IPR000914">
    <property type="entry name" value="SBP_5_dom"/>
</dbReference>
<dbReference type="Proteomes" id="UP001567571">
    <property type="component" value="Unassembled WGS sequence"/>
</dbReference>
<dbReference type="InterPro" id="IPR039424">
    <property type="entry name" value="SBP_5"/>
</dbReference>
<evidence type="ECO:0000313" key="6">
    <source>
        <dbReference type="EMBL" id="GAA0532394.1"/>
    </source>
</evidence>
<evidence type="ECO:0000313" key="9">
    <source>
        <dbReference type="Proteomes" id="UP001567571"/>
    </source>
</evidence>
<dbReference type="GO" id="GO:0015833">
    <property type="term" value="P:peptide transport"/>
    <property type="evidence" value="ECO:0007669"/>
    <property type="project" value="TreeGrafter"/>
</dbReference>
<proteinExistence type="inferred from homology"/>
<organism evidence="6 8">
    <name type="scientific">Halorubrum ejinorense</name>
    <dbReference type="NCBI Taxonomy" id="425309"/>
    <lineage>
        <taxon>Archaea</taxon>
        <taxon>Methanobacteriati</taxon>
        <taxon>Methanobacteriota</taxon>
        <taxon>Stenosarchaea group</taxon>
        <taxon>Halobacteria</taxon>
        <taxon>Halobacteriales</taxon>
        <taxon>Haloferacaceae</taxon>
        <taxon>Halorubrum</taxon>
    </lineage>
</organism>
<name>A0AAV3SMV7_9EURY</name>
<dbReference type="InterPro" id="IPR006311">
    <property type="entry name" value="TAT_signal"/>
</dbReference>
<feature type="domain" description="Solute-binding protein family 5" evidence="5">
    <location>
        <begin position="120"/>
        <end position="481"/>
    </location>
</feature>
<dbReference type="PANTHER" id="PTHR30290">
    <property type="entry name" value="PERIPLASMIC BINDING COMPONENT OF ABC TRANSPORTER"/>
    <property type="match status" value="1"/>
</dbReference>
<dbReference type="GO" id="GO:1904680">
    <property type="term" value="F:peptide transmembrane transporter activity"/>
    <property type="evidence" value="ECO:0007669"/>
    <property type="project" value="TreeGrafter"/>
</dbReference>
<evidence type="ECO:0000256" key="4">
    <source>
        <dbReference type="SAM" id="MobiDB-lite"/>
    </source>
</evidence>